<dbReference type="RefSeq" id="WP_257442048.1">
    <property type="nucleotide sequence ID" value="NZ_JANIPJ010000001.1"/>
</dbReference>
<organism evidence="2 3">
    <name type="scientific">Paenibacillus soyae</name>
    <dbReference type="NCBI Taxonomy" id="2969249"/>
    <lineage>
        <taxon>Bacteria</taxon>
        <taxon>Bacillati</taxon>
        <taxon>Bacillota</taxon>
        <taxon>Bacilli</taxon>
        <taxon>Bacillales</taxon>
        <taxon>Paenibacillaceae</taxon>
        <taxon>Paenibacillus</taxon>
    </lineage>
</organism>
<sequence length="396" mass="45198">MEKKKLLFVMNHLHCGGAEKALVSLLQTIDYSRFEVDLLLFKREGMFFDQIPGQVNILEEPKAYNYFDMPLKNALTECLKQKKWGLALARLNAGIVFRYEKNAARREQLAWRFLGYGLPNAPKTYDAAIGYLEKNPVYYCIDKVSAGKKIGFIHNDYEQLGMDRHLDVKPFKKLDYLMTVSNECGAVLEKVFPEYRHKVRVMHNIISPAAIAKLAFTSVPPLPQQSQITIVSVGRLAPQKGFDMAIEACRILVDKGMDVVWYVIGEGTERPHLEQMISEKNLENRFVLLGLRDNPYTYVAMADIYVQPSRFEGKSIAVDEAKILHKPIVVSNFTTAADQITHERNGLIAEIHAEAISSQIERFIHDAALRRRCIEVLQGETHGTEHEIHKFYELLA</sequence>
<reference evidence="2" key="1">
    <citation type="submission" date="2022-08" db="EMBL/GenBank/DDBJ databases">
        <title>The genomic sequence of strain Paenibacillus sp. SCIV0701.</title>
        <authorList>
            <person name="Zhao H."/>
        </authorList>
    </citation>
    <scope>NUCLEOTIDE SEQUENCE</scope>
    <source>
        <strain evidence="2">SCIV0701</strain>
    </source>
</reference>
<evidence type="ECO:0000259" key="1">
    <source>
        <dbReference type="Pfam" id="PF00534"/>
    </source>
</evidence>
<dbReference type="InterPro" id="IPR001296">
    <property type="entry name" value="Glyco_trans_1"/>
</dbReference>
<dbReference type="CDD" id="cd03811">
    <property type="entry name" value="GT4_GT28_WabH-like"/>
    <property type="match status" value="1"/>
</dbReference>
<feature type="domain" description="Glycosyl transferase family 1" evidence="1">
    <location>
        <begin position="225"/>
        <end position="375"/>
    </location>
</feature>
<dbReference type="PANTHER" id="PTHR12526:SF630">
    <property type="entry name" value="GLYCOSYLTRANSFERASE"/>
    <property type="match status" value="1"/>
</dbReference>
<evidence type="ECO:0000313" key="3">
    <source>
        <dbReference type="Proteomes" id="UP001141950"/>
    </source>
</evidence>
<evidence type="ECO:0000313" key="2">
    <source>
        <dbReference type="EMBL" id="MCR2802513.1"/>
    </source>
</evidence>
<dbReference type="GO" id="GO:0016757">
    <property type="term" value="F:glycosyltransferase activity"/>
    <property type="evidence" value="ECO:0007669"/>
    <property type="project" value="InterPro"/>
</dbReference>
<dbReference type="AlphaFoldDB" id="A0A9X2MIP0"/>
<name>A0A9X2MIP0_9BACL</name>
<protein>
    <submittedName>
        <fullName evidence="2">Glycosyltransferase</fullName>
    </submittedName>
</protein>
<keyword evidence="3" id="KW-1185">Reference proteome</keyword>
<dbReference type="Gene3D" id="3.40.50.2000">
    <property type="entry name" value="Glycogen Phosphorylase B"/>
    <property type="match status" value="2"/>
</dbReference>
<gene>
    <name evidence="2" type="ORF">NQZ67_01340</name>
</gene>
<dbReference type="EMBL" id="JANIPJ010000001">
    <property type="protein sequence ID" value="MCR2802513.1"/>
    <property type="molecule type" value="Genomic_DNA"/>
</dbReference>
<accession>A0A9X2MIP0</accession>
<dbReference type="PANTHER" id="PTHR12526">
    <property type="entry name" value="GLYCOSYLTRANSFERASE"/>
    <property type="match status" value="1"/>
</dbReference>
<dbReference type="Proteomes" id="UP001141950">
    <property type="component" value="Unassembled WGS sequence"/>
</dbReference>
<dbReference type="SUPFAM" id="SSF53756">
    <property type="entry name" value="UDP-Glycosyltransferase/glycogen phosphorylase"/>
    <property type="match status" value="1"/>
</dbReference>
<proteinExistence type="predicted"/>
<comment type="caution">
    <text evidence="2">The sequence shown here is derived from an EMBL/GenBank/DDBJ whole genome shotgun (WGS) entry which is preliminary data.</text>
</comment>
<dbReference type="Pfam" id="PF00534">
    <property type="entry name" value="Glycos_transf_1"/>
    <property type="match status" value="1"/>
</dbReference>